<feature type="region of interest" description="Disordered" evidence="1">
    <location>
        <begin position="108"/>
        <end position="136"/>
    </location>
</feature>
<gene>
    <name evidence="2" type="ORF">N4T56_21125</name>
</gene>
<reference evidence="2" key="1">
    <citation type="submission" date="2022-09" db="EMBL/GenBank/DDBJ databases">
        <title>Shewanella sp. KJ10-1 sp.nov, isolated from marine algae.</title>
        <authorList>
            <person name="Butt M."/>
            <person name="Lee J.K."/>
            <person name="Kim J.M."/>
            <person name="Choi D.G."/>
        </authorList>
    </citation>
    <scope>NUCLEOTIDE SEQUENCE</scope>
    <source>
        <strain evidence="2">KJ10-1</strain>
    </source>
</reference>
<accession>A0ABT2PA33</accession>
<comment type="caution">
    <text evidence="2">The sequence shown here is derived from an EMBL/GenBank/DDBJ whole genome shotgun (WGS) entry which is preliminary data.</text>
</comment>
<dbReference type="Proteomes" id="UP001431192">
    <property type="component" value="Unassembled WGS sequence"/>
</dbReference>
<sequence length="254" mass="28993">MATKNDYAQPVISTEQVLSELQGCSPLQVSKQLINMELHDQRESLAVMAQIYDEFEQGGNVTDELVKPLILNLCDGLLCIKKLGLKQRGITATRLVSEINNFDYQRSTTTEKDQRLEKQRLDADSKSHQDDKGEYVRTKADAASHTPDNYMEDVGKKTAYTDAYFSDKKRVYSELEVNDRGERKQLRRNSTSYNNELKAKGLNAVERTYNNDHNLPLKHIFDEYGSSKALSVTDLRPRRAVLIILMLSAKKLTR</sequence>
<protein>
    <submittedName>
        <fullName evidence="2">Uncharacterized protein</fullName>
    </submittedName>
</protein>
<name>A0ABT2PA33_9GAMM</name>
<proteinExistence type="predicted"/>
<feature type="compositionally biased region" description="Basic and acidic residues" evidence="1">
    <location>
        <begin position="109"/>
        <end position="136"/>
    </location>
</feature>
<dbReference type="RefSeq" id="WP_261734583.1">
    <property type="nucleotide sequence ID" value="NZ_JAODOQ010000001.1"/>
</dbReference>
<keyword evidence="3" id="KW-1185">Reference proteome</keyword>
<dbReference type="EMBL" id="JAODOQ010000001">
    <property type="protein sequence ID" value="MCT8988496.1"/>
    <property type="molecule type" value="Genomic_DNA"/>
</dbReference>
<evidence type="ECO:0000256" key="1">
    <source>
        <dbReference type="SAM" id="MobiDB-lite"/>
    </source>
</evidence>
<evidence type="ECO:0000313" key="2">
    <source>
        <dbReference type="EMBL" id="MCT8988496.1"/>
    </source>
</evidence>
<organism evidence="2 3">
    <name type="scientific">Shewanella phaeophyticola</name>
    <dbReference type="NCBI Taxonomy" id="2978345"/>
    <lineage>
        <taxon>Bacteria</taxon>
        <taxon>Pseudomonadati</taxon>
        <taxon>Pseudomonadota</taxon>
        <taxon>Gammaproteobacteria</taxon>
        <taxon>Alteromonadales</taxon>
        <taxon>Shewanellaceae</taxon>
        <taxon>Shewanella</taxon>
    </lineage>
</organism>
<evidence type="ECO:0000313" key="3">
    <source>
        <dbReference type="Proteomes" id="UP001431192"/>
    </source>
</evidence>